<name>A0A6A3ABG5_HIBSY</name>
<gene>
    <name evidence="1" type="ORF">F3Y22_tig00110556pilonHSYRG00237</name>
</gene>
<accession>A0A6A3ABG5</accession>
<evidence type="ECO:0000313" key="2">
    <source>
        <dbReference type="Proteomes" id="UP000436088"/>
    </source>
</evidence>
<dbReference type="EMBL" id="VEPZ02001028">
    <property type="protein sequence ID" value="KAE8700525.1"/>
    <property type="molecule type" value="Genomic_DNA"/>
</dbReference>
<dbReference type="Proteomes" id="UP000436088">
    <property type="component" value="Unassembled WGS sequence"/>
</dbReference>
<protein>
    <submittedName>
        <fullName evidence="1">NAC domain containing protein 25</fullName>
    </submittedName>
</protein>
<proteinExistence type="predicted"/>
<evidence type="ECO:0000313" key="1">
    <source>
        <dbReference type="EMBL" id="KAE8700525.1"/>
    </source>
</evidence>
<comment type="caution">
    <text evidence="1">The sequence shown here is derived from an EMBL/GenBank/DDBJ whole genome shotgun (WGS) entry which is preliminary data.</text>
</comment>
<keyword evidence="2" id="KW-1185">Reference proteome</keyword>
<organism evidence="1 2">
    <name type="scientific">Hibiscus syriacus</name>
    <name type="common">Rose of Sharon</name>
    <dbReference type="NCBI Taxonomy" id="106335"/>
    <lineage>
        <taxon>Eukaryota</taxon>
        <taxon>Viridiplantae</taxon>
        <taxon>Streptophyta</taxon>
        <taxon>Embryophyta</taxon>
        <taxon>Tracheophyta</taxon>
        <taxon>Spermatophyta</taxon>
        <taxon>Magnoliopsida</taxon>
        <taxon>eudicotyledons</taxon>
        <taxon>Gunneridae</taxon>
        <taxon>Pentapetalae</taxon>
        <taxon>rosids</taxon>
        <taxon>malvids</taxon>
        <taxon>Malvales</taxon>
        <taxon>Malvaceae</taxon>
        <taxon>Malvoideae</taxon>
        <taxon>Hibiscus</taxon>
    </lineage>
</organism>
<dbReference type="AlphaFoldDB" id="A0A6A3ABG5"/>
<reference evidence="1" key="1">
    <citation type="submission" date="2019-09" db="EMBL/GenBank/DDBJ databases">
        <title>Draft genome information of white flower Hibiscus syriacus.</title>
        <authorList>
            <person name="Kim Y.-M."/>
        </authorList>
    </citation>
    <scope>NUCLEOTIDE SEQUENCE [LARGE SCALE GENOMIC DNA]</scope>
    <source>
        <strain evidence="1">YM2019G1</strain>
    </source>
</reference>
<sequence>MTATAGGRSRLRNFLEGAGNGGGRRLVTNGNVTELVVENAVIVFGRRGCMPCGEQAATRLGVNPAVCESTKGRKSRLNELSVITVGFSSRLYSWEGSCLVVWIGSCPRILQVNWSLF</sequence>